<dbReference type="RefSeq" id="WP_090851557.1">
    <property type="nucleotide sequence ID" value="NZ_FNJU01000003.1"/>
</dbReference>
<protein>
    <submittedName>
        <fullName evidence="2">Uncharacterized protein</fullName>
    </submittedName>
</protein>
<keyword evidence="1" id="KW-0812">Transmembrane</keyword>
<dbReference type="EMBL" id="FNJU01000003">
    <property type="protein sequence ID" value="SDP43964.1"/>
    <property type="molecule type" value="Genomic_DNA"/>
</dbReference>
<reference evidence="3" key="1">
    <citation type="submission" date="2016-10" db="EMBL/GenBank/DDBJ databases">
        <authorList>
            <person name="Varghese N."/>
            <person name="Submissions S."/>
        </authorList>
    </citation>
    <scope>NUCLEOTIDE SEQUENCE [LARGE SCALE GENOMIC DNA]</scope>
    <source>
        <strain evidence="3">IBRC-M10078</strain>
    </source>
</reference>
<evidence type="ECO:0000313" key="2">
    <source>
        <dbReference type="EMBL" id="SDP43964.1"/>
    </source>
</evidence>
<feature type="transmembrane region" description="Helical" evidence="1">
    <location>
        <begin position="34"/>
        <end position="56"/>
    </location>
</feature>
<sequence>MQHPITVMEVIVSLVFIIGTFVISFLLPKKNRKIYLIIASLLTVLLLLFFVIRPYWVDSQVSKKMEQLNQYLRDKYPNQEWTISKREGRQYNPYHLEIEFENEKGWTYTYSVTNEKNICQIAWTPPEGKFPDEGKHFQSNHCK</sequence>
<organism evidence="2 3">
    <name type="scientific">Litchfieldia salsa</name>
    <dbReference type="NCBI Taxonomy" id="930152"/>
    <lineage>
        <taxon>Bacteria</taxon>
        <taxon>Bacillati</taxon>
        <taxon>Bacillota</taxon>
        <taxon>Bacilli</taxon>
        <taxon>Bacillales</taxon>
        <taxon>Bacillaceae</taxon>
        <taxon>Litchfieldia</taxon>
    </lineage>
</organism>
<dbReference type="Proteomes" id="UP000199159">
    <property type="component" value="Unassembled WGS sequence"/>
</dbReference>
<evidence type="ECO:0000313" key="3">
    <source>
        <dbReference type="Proteomes" id="UP000199159"/>
    </source>
</evidence>
<dbReference type="OrthoDB" id="2972540at2"/>
<dbReference type="AlphaFoldDB" id="A0A1H0SQG3"/>
<gene>
    <name evidence="2" type="ORF">SAMN05216565_10366</name>
</gene>
<keyword evidence="3" id="KW-1185">Reference proteome</keyword>
<keyword evidence="1" id="KW-1133">Transmembrane helix</keyword>
<name>A0A1H0SQG3_9BACI</name>
<accession>A0A1H0SQG3</accession>
<keyword evidence="1" id="KW-0472">Membrane</keyword>
<proteinExistence type="predicted"/>
<feature type="transmembrane region" description="Helical" evidence="1">
    <location>
        <begin position="6"/>
        <end position="27"/>
    </location>
</feature>
<evidence type="ECO:0000256" key="1">
    <source>
        <dbReference type="SAM" id="Phobius"/>
    </source>
</evidence>